<organism evidence="1 2">
    <name type="scientific">Parathalassolituus penaei</name>
    <dbReference type="NCBI Taxonomy" id="2997323"/>
    <lineage>
        <taxon>Bacteria</taxon>
        <taxon>Pseudomonadati</taxon>
        <taxon>Pseudomonadota</taxon>
        <taxon>Gammaproteobacteria</taxon>
        <taxon>Oceanospirillales</taxon>
        <taxon>Oceanospirillaceae</taxon>
        <taxon>Parathalassolituus</taxon>
    </lineage>
</organism>
<dbReference type="Proteomes" id="UP001150830">
    <property type="component" value="Unassembled WGS sequence"/>
</dbReference>
<accession>A0A9X3ECE0</accession>
<proteinExistence type="predicted"/>
<gene>
    <name evidence="1" type="ORF">OUO13_02645</name>
</gene>
<protein>
    <submittedName>
        <fullName evidence="1">Uncharacterized protein</fullName>
    </submittedName>
</protein>
<dbReference type="EMBL" id="JAPNOA010000009">
    <property type="protein sequence ID" value="MCY0964075.1"/>
    <property type="molecule type" value="Genomic_DNA"/>
</dbReference>
<sequence length="101" mass="11129">MQPRSRYFYKLEQLDSSQAVIATSTTVSRTTGAPPAICDPWFGTINEHLMTGRAYNSYLTWSVRVTGSDERLGDLWGDGDTAVTLQRTAAGHYRVGNCPAN</sequence>
<name>A0A9X3ECE0_9GAMM</name>
<evidence type="ECO:0000313" key="1">
    <source>
        <dbReference type="EMBL" id="MCY0964075.1"/>
    </source>
</evidence>
<comment type="caution">
    <text evidence="1">The sequence shown here is derived from an EMBL/GenBank/DDBJ whole genome shotgun (WGS) entry which is preliminary data.</text>
</comment>
<dbReference type="RefSeq" id="WP_283172293.1">
    <property type="nucleotide sequence ID" value="NZ_JAPNOA010000009.1"/>
</dbReference>
<dbReference type="AlphaFoldDB" id="A0A9X3ECE0"/>
<reference evidence="1" key="1">
    <citation type="submission" date="2022-11" db="EMBL/GenBank/DDBJ databases">
        <title>Parathalassolutuus dongxingensis gen. nov., sp. nov., a novel member of family Oceanospirillaceae isolated from a coastal shrimp pond in Guangxi, China.</title>
        <authorList>
            <person name="Chen H."/>
        </authorList>
    </citation>
    <scope>NUCLEOTIDE SEQUENCE</scope>
    <source>
        <strain evidence="1">G-43</strain>
    </source>
</reference>
<keyword evidence="2" id="KW-1185">Reference proteome</keyword>
<evidence type="ECO:0000313" key="2">
    <source>
        <dbReference type="Proteomes" id="UP001150830"/>
    </source>
</evidence>